<dbReference type="GeneID" id="72069510"/>
<evidence type="ECO:0000313" key="6">
    <source>
        <dbReference type="Proteomes" id="UP000829364"/>
    </source>
</evidence>
<keyword evidence="1" id="KW-0143">Chaperone</keyword>
<dbReference type="Pfam" id="PF12612">
    <property type="entry name" value="TFCD_C"/>
    <property type="match status" value="1"/>
</dbReference>
<evidence type="ECO:0000256" key="2">
    <source>
        <dbReference type="PROSITE-ProRule" id="PRU00103"/>
    </source>
</evidence>
<dbReference type="Pfam" id="PF25767">
    <property type="entry name" value="ARM_TBCD_2nd"/>
    <property type="match status" value="2"/>
</dbReference>
<dbReference type="Gene3D" id="1.25.10.10">
    <property type="entry name" value="Leucine-rich Repeat Variant"/>
    <property type="match status" value="1"/>
</dbReference>
<dbReference type="AlphaFoldDB" id="A0A9Q8VE97"/>
<organism evidence="5 6">
    <name type="scientific">Purpureocillium takamizusanense</name>
    <dbReference type="NCBI Taxonomy" id="2060973"/>
    <lineage>
        <taxon>Eukaryota</taxon>
        <taxon>Fungi</taxon>
        <taxon>Dikarya</taxon>
        <taxon>Ascomycota</taxon>
        <taxon>Pezizomycotina</taxon>
        <taxon>Sordariomycetes</taxon>
        <taxon>Hypocreomycetidae</taxon>
        <taxon>Hypocreales</taxon>
        <taxon>Ophiocordycipitaceae</taxon>
        <taxon>Purpureocillium</taxon>
    </lineage>
</organism>
<dbReference type="OrthoDB" id="10253476at2759"/>
<dbReference type="GO" id="GO:0000226">
    <property type="term" value="P:microtubule cytoskeleton organization"/>
    <property type="evidence" value="ECO:0007669"/>
    <property type="project" value="TreeGrafter"/>
</dbReference>
<evidence type="ECO:0008006" key="7">
    <source>
        <dbReference type="Google" id="ProtNLM"/>
    </source>
</evidence>
<dbReference type="PANTHER" id="PTHR12658">
    <property type="entry name" value="BETA-TUBULIN COFACTOR D"/>
    <property type="match status" value="1"/>
</dbReference>
<dbReference type="SUPFAM" id="SSF48371">
    <property type="entry name" value="ARM repeat"/>
    <property type="match status" value="2"/>
</dbReference>
<dbReference type="InterPro" id="IPR011989">
    <property type="entry name" value="ARM-like"/>
</dbReference>
<feature type="domain" description="Tubulin-folding cofactor D ARM repeats" evidence="4">
    <location>
        <begin position="357"/>
        <end position="417"/>
    </location>
</feature>
<dbReference type="GO" id="GO:0048487">
    <property type="term" value="F:beta-tubulin binding"/>
    <property type="evidence" value="ECO:0007669"/>
    <property type="project" value="InterPro"/>
</dbReference>
<dbReference type="InterPro" id="IPR022577">
    <property type="entry name" value="TBCD_C"/>
</dbReference>
<evidence type="ECO:0000259" key="4">
    <source>
        <dbReference type="Pfam" id="PF25767"/>
    </source>
</evidence>
<reference evidence="5" key="1">
    <citation type="submission" date="2021-11" db="EMBL/GenBank/DDBJ databases">
        <title>Purpureocillium_takamizusanense_genome.</title>
        <authorList>
            <person name="Nguyen N.-H."/>
        </authorList>
    </citation>
    <scope>NUCLEOTIDE SEQUENCE</scope>
    <source>
        <strain evidence="5">PT3</strain>
    </source>
</reference>
<accession>A0A9Q8VE97</accession>
<name>A0A9Q8VE97_9HYPO</name>
<dbReference type="RefSeq" id="XP_047845068.1">
    <property type="nucleotide sequence ID" value="XM_047989069.1"/>
</dbReference>
<dbReference type="InterPro" id="IPR033162">
    <property type="entry name" value="TBCD"/>
</dbReference>
<dbReference type="PROSITE" id="PS50077">
    <property type="entry name" value="HEAT_REPEAT"/>
    <property type="match status" value="1"/>
</dbReference>
<dbReference type="GO" id="GO:0005096">
    <property type="term" value="F:GTPase activator activity"/>
    <property type="evidence" value="ECO:0007669"/>
    <property type="project" value="InterPro"/>
</dbReference>
<dbReference type="InterPro" id="IPR016024">
    <property type="entry name" value="ARM-type_fold"/>
</dbReference>
<keyword evidence="6" id="KW-1185">Reference proteome</keyword>
<evidence type="ECO:0000313" key="5">
    <source>
        <dbReference type="EMBL" id="UNI21587.1"/>
    </source>
</evidence>
<sequence>MDAPDAELDVKLQKMSGDLLADLDRAIASLPRKSDGRGGVRVRSHVRTRETLSAVTSILDMFQELPQLLDPHLPKWIPFLADAYLESIQAARNQGPRRGDKSQFLAPLDFAICRILYTFCKVRGEKVIVRFLNAETRYLEDLLSAIEDAEEHAATARDGGDAVDTRKEWQWEQRYIVLLWLSHQLLAPFDLATISSMDVEDAALPEIPGFKWPEALPGITMRVIPLAIKYLANPGKEKDAAKALLVRVAMRRDMQQLGVLDSLVHWALTSLRSPKHGSLESMHLYLGVLSFLAGLLRASAETSDLDRSLPSIFDTVYGITTGDSELSKMLLPLAVVRKMILKVIRSVIVSLLRKTPQDATSTELTETTIGYLLENLSDSDTPVRLAASKALSVITLKLDPEMASQVVEAVLESLNKNVLWTKPVGGSGVKPSRDLSAVNSLEWHGLMLTLSHLLYRRSPPATQLSDIIHALLLGLSFEQRSTSGGSVGANVRDAACFGVWAIARRYSTQELLAVTTKSVFAAKAHPPEDSVLQVLGTELVTTAALDPAGNIRRGASAALQELIGRHPDTVDQGIAVVQTVDYHAVARRSRAIEEVATNATKLSPKYGEALTDGILGWRGIGDIDAPSRRVAGSAFGVLTAELARSSPEAGLSRFHDSVRLVSRRIETLVKRQVEERHGLLLCLASVIDQIPAAVSIARDQGLEGASLSSALSQEILSNVSKILEDCAAVKYRKPELIAEAASQVVVAAVPALQATLLPGIRDFILQKGRDTLSARQGGYLKLVTALDEGRPANTVTDALISKLRAIIPAWLSRREPEAIEPASTAALVLLIFSSPKDRINLLSDWATIVRSKPTSRTVATGIGYLQALALAQPLAALDNPDGAEMTDDVACEALRERWRSDTDVDTRSAILQSLILSNILKSKPLTFLGHLKDGLDDYTTNARGDVGSHVRVQALRAVRALWQDLGDERVGRQGWVQDSINALLHSTLRLAAEKLDRVRPVARSAIALTLKREHAKRFEALGFSSKGYFEELLNLIAPDCMHPWLGHPAWADAGVWMDELLAGYVTSADTGNDDLVIASRAALTAFCEGPSNARLSLVCTALMHNLRERQGEDRVIVPTLEIIAFLFSCGLFQRCRHVDLRALCLQTQKAGYKSGNVRKIVACVKVYGGVASMSVSDAGEGGASSGGNGSAVQEARRRLGALLSHPWPRVRSVVVDELWALTGGINVPEEADGPAVSSPLTGVDWAKADKALIRAVVQELRLA</sequence>
<dbReference type="GO" id="GO:0007021">
    <property type="term" value="P:tubulin complex assembly"/>
    <property type="evidence" value="ECO:0007669"/>
    <property type="project" value="InterPro"/>
</dbReference>
<dbReference type="InterPro" id="IPR058033">
    <property type="entry name" value="ARM_TBCD_2nd"/>
</dbReference>
<feature type="repeat" description="HEAT" evidence="2">
    <location>
        <begin position="368"/>
        <end position="405"/>
    </location>
</feature>
<proteinExistence type="predicted"/>
<protein>
    <recommendedName>
        <fullName evidence="7">Tubulin-specific chaperone D C-terminal domain-containing protein</fullName>
    </recommendedName>
</protein>
<feature type="domain" description="Tubulin-folding cofactor D C-terminal" evidence="3">
    <location>
        <begin position="983"/>
        <end position="1159"/>
    </location>
</feature>
<feature type="domain" description="Tubulin-folding cofactor D ARM repeats" evidence="4">
    <location>
        <begin position="440"/>
        <end position="574"/>
    </location>
</feature>
<dbReference type="Proteomes" id="UP000829364">
    <property type="component" value="Chromosome 7"/>
</dbReference>
<dbReference type="Pfam" id="PF23579">
    <property type="entry name" value="ARM_TBCD"/>
    <property type="match status" value="1"/>
</dbReference>
<dbReference type="KEGG" id="ptkz:JDV02_007562"/>
<gene>
    <name evidence="5" type="ORF">JDV02_007562</name>
</gene>
<dbReference type="PANTHER" id="PTHR12658:SF0">
    <property type="entry name" value="TUBULIN-SPECIFIC CHAPERONE D"/>
    <property type="match status" value="1"/>
</dbReference>
<dbReference type="GO" id="GO:0007023">
    <property type="term" value="P:post-chaperonin tubulin folding pathway"/>
    <property type="evidence" value="ECO:0007669"/>
    <property type="project" value="InterPro"/>
</dbReference>
<dbReference type="EMBL" id="CP086360">
    <property type="protein sequence ID" value="UNI21587.1"/>
    <property type="molecule type" value="Genomic_DNA"/>
</dbReference>
<evidence type="ECO:0000256" key="1">
    <source>
        <dbReference type="ARBA" id="ARBA00023186"/>
    </source>
</evidence>
<dbReference type="InterPro" id="IPR021133">
    <property type="entry name" value="HEAT_type_2"/>
</dbReference>
<evidence type="ECO:0000259" key="3">
    <source>
        <dbReference type="Pfam" id="PF12612"/>
    </source>
</evidence>